<evidence type="ECO:0000313" key="5">
    <source>
        <dbReference type="Proteomes" id="UP001515943"/>
    </source>
</evidence>
<proteinExistence type="predicted"/>
<dbReference type="Gene3D" id="3.40.630.30">
    <property type="match status" value="1"/>
</dbReference>
<dbReference type="Pfam" id="PF00583">
    <property type="entry name" value="Acetyltransf_1"/>
    <property type="match status" value="1"/>
</dbReference>
<evidence type="ECO:0000313" key="4">
    <source>
        <dbReference type="EMBL" id="NKE57793.1"/>
    </source>
</evidence>
<comment type="caution">
    <text evidence="4">The sequence shown here is derived from an EMBL/GenBank/DDBJ whole genome shotgun (WGS) entry which is preliminary data.</text>
</comment>
<name>A0ABX1FGQ2_9PSEU</name>
<keyword evidence="1" id="KW-0808">Transferase</keyword>
<accession>A0ABX1FGQ2</accession>
<dbReference type="PROSITE" id="PS51186">
    <property type="entry name" value="GNAT"/>
    <property type="match status" value="1"/>
</dbReference>
<dbReference type="SUPFAM" id="SSF55729">
    <property type="entry name" value="Acyl-CoA N-acyltransferases (Nat)"/>
    <property type="match status" value="1"/>
</dbReference>
<dbReference type="InterPro" id="IPR016181">
    <property type="entry name" value="Acyl_CoA_acyltransferase"/>
</dbReference>
<evidence type="ECO:0000256" key="2">
    <source>
        <dbReference type="ARBA" id="ARBA00023315"/>
    </source>
</evidence>
<dbReference type="Proteomes" id="UP001515943">
    <property type="component" value="Unassembled WGS sequence"/>
</dbReference>
<evidence type="ECO:0000259" key="3">
    <source>
        <dbReference type="PROSITE" id="PS51186"/>
    </source>
</evidence>
<sequence length="169" mass="18224">MENPLVMQDRHVEGDALIRPAERGDVPALVRLRLANAERHVQLAPDLFRVPDVSVVRRHFEDVVGHALISVAELDGEVVGMAEVVLLPEPPDHQILVPRRAADVHTVVLDEHRGRGVGAALVAAAQRVAASRGVSIIYANIFAANEDAVAFYSAAGFGPRGILLSKPWS</sequence>
<gene>
    <name evidence="4" type="ORF">FXN61_13485</name>
</gene>
<dbReference type="EMBL" id="VSRL01000038">
    <property type="protein sequence ID" value="NKE57793.1"/>
    <property type="molecule type" value="Genomic_DNA"/>
</dbReference>
<reference evidence="4 5" key="1">
    <citation type="submission" date="2019-08" db="EMBL/GenBank/DDBJ databases">
        <title>Lentzea from Indian Himalayas.</title>
        <authorList>
            <person name="Mandal S."/>
            <person name="Mallick Gupta A."/>
            <person name="Maiti P.K."/>
            <person name="Sarkar J."/>
            <person name="Mandal S."/>
        </authorList>
    </citation>
    <scope>NUCLEOTIDE SEQUENCE [LARGE SCALE GENOMIC DNA]</scope>
    <source>
        <strain evidence="4 5">PSKA42</strain>
    </source>
</reference>
<protein>
    <submittedName>
        <fullName evidence="4">GNAT family N-acetyltransferase</fullName>
    </submittedName>
</protein>
<feature type="domain" description="N-acetyltransferase" evidence="3">
    <location>
        <begin position="16"/>
        <end position="169"/>
    </location>
</feature>
<dbReference type="PANTHER" id="PTHR43877">
    <property type="entry name" value="AMINOALKYLPHOSPHONATE N-ACETYLTRANSFERASE-RELATED-RELATED"/>
    <property type="match status" value="1"/>
</dbReference>
<dbReference type="InterPro" id="IPR050832">
    <property type="entry name" value="Bact_Acetyltransf"/>
</dbReference>
<keyword evidence="5" id="KW-1185">Reference proteome</keyword>
<evidence type="ECO:0000256" key="1">
    <source>
        <dbReference type="ARBA" id="ARBA00022679"/>
    </source>
</evidence>
<keyword evidence="2" id="KW-0012">Acyltransferase</keyword>
<organism evidence="4 5">
    <name type="scientific">Lentzea indica</name>
    <dbReference type="NCBI Taxonomy" id="2604800"/>
    <lineage>
        <taxon>Bacteria</taxon>
        <taxon>Bacillati</taxon>
        <taxon>Actinomycetota</taxon>
        <taxon>Actinomycetes</taxon>
        <taxon>Pseudonocardiales</taxon>
        <taxon>Pseudonocardiaceae</taxon>
        <taxon>Lentzea</taxon>
    </lineage>
</organism>
<dbReference type="InterPro" id="IPR000182">
    <property type="entry name" value="GNAT_dom"/>
</dbReference>